<gene>
    <name evidence="1" type="ORF">MRB53_023213</name>
</gene>
<proteinExistence type="predicted"/>
<accession>A0ACC2L958</accession>
<reference evidence="1 2" key="1">
    <citation type="journal article" date="2022" name="Hortic Res">
        <title>A haplotype resolved chromosomal level avocado genome allows analysis of novel avocado genes.</title>
        <authorList>
            <person name="Nath O."/>
            <person name="Fletcher S.J."/>
            <person name="Hayward A."/>
            <person name="Shaw L.M."/>
            <person name="Masouleh A.K."/>
            <person name="Furtado A."/>
            <person name="Henry R.J."/>
            <person name="Mitter N."/>
        </authorList>
    </citation>
    <scope>NUCLEOTIDE SEQUENCE [LARGE SCALE GENOMIC DNA]</scope>
    <source>
        <strain evidence="2">cv. Hass</strain>
    </source>
</reference>
<dbReference type="Proteomes" id="UP001234297">
    <property type="component" value="Chromosome 7"/>
</dbReference>
<keyword evidence="2" id="KW-1185">Reference proteome</keyword>
<name>A0ACC2L958_PERAE</name>
<protein>
    <submittedName>
        <fullName evidence="1">Uncharacterized protein</fullName>
    </submittedName>
</protein>
<sequence length="257" mass="28814">MHGPRRKLRLKKKCNSKDVAVGFPKDVKMEIHSSLGGCSNDDNLLFDNSHKQHEYEETNNGEDDRSGNLITKFRKKANSCKDGQFRCKIAFAEEGSKDEHCNKGLESNPIDVDVYGHKLVSLKNVFPHLTQKDQGASLSRQVQVDCLGSLDEAADGKDVTSPSVSDIISAMVIITRCFFEFDEVNSQTKSLRNTSYCSTQTRDSGMQKPEDTCHPFIAPNIEKCKSETSSRKFRKHNALYWGGMGVMGILMRRGEIL</sequence>
<organism evidence="1 2">
    <name type="scientific">Persea americana</name>
    <name type="common">Avocado</name>
    <dbReference type="NCBI Taxonomy" id="3435"/>
    <lineage>
        <taxon>Eukaryota</taxon>
        <taxon>Viridiplantae</taxon>
        <taxon>Streptophyta</taxon>
        <taxon>Embryophyta</taxon>
        <taxon>Tracheophyta</taxon>
        <taxon>Spermatophyta</taxon>
        <taxon>Magnoliopsida</taxon>
        <taxon>Magnoliidae</taxon>
        <taxon>Laurales</taxon>
        <taxon>Lauraceae</taxon>
        <taxon>Persea</taxon>
    </lineage>
</organism>
<comment type="caution">
    <text evidence="1">The sequence shown here is derived from an EMBL/GenBank/DDBJ whole genome shotgun (WGS) entry which is preliminary data.</text>
</comment>
<evidence type="ECO:0000313" key="2">
    <source>
        <dbReference type="Proteomes" id="UP001234297"/>
    </source>
</evidence>
<evidence type="ECO:0000313" key="1">
    <source>
        <dbReference type="EMBL" id="KAJ8629890.1"/>
    </source>
</evidence>
<dbReference type="EMBL" id="CM056815">
    <property type="protein sequence ID" value="KAJ8629890.1"/>
    <property type="molecule type" value="Genomic_DNA"/>
</dbReference>